<keyword evidence="4" id="KW-1185">Reference proteome</keyword>
<accession>A0A7W4W3G4</accession>
<dbReference type="SUPFAM" id="SSF52172">
    <property type="entry name" value="CheY-like"/>
    <property type="match status" value="1"/>
</dbReference>
<gene>
    <name evidence="3" type="ORF">FHR99_000925</name>
</gene>
<keyword evidence="1" id="KW-0597">Phosphoprotein</keyword>
<evidence type="ECO:0000259" key="2">
    <source>
        <dbReference type="PROSITE" id="PS50110"/>
    </source>
</evidence>
<proteinExistence type="predicted"/>
<dbReference type="Pfam" id="PF11849">
    <property type="entry name" value="DUF3369"/>
    <property type="match status" value="1"/>
</dbReference>
<feature type="domain" description="Response regulatory" evidence="2">
    <location>
        <begin position="27"/>
        <end position="151"/>
    </location>
</feature>
<dbReference type="PROSITE" id="PS50110">
    <property type="entry name" value="RESPONSE_REGULATORY"/>
    <property type="match status" value="1"/>
</dbReference>
<dbReference type="Proteomes" id="UP000537130">
    <property type="component" value="Unassembled WGS sequence"/>
</dbReference>
<dbReference type="InterPro" id="IPR011006">
    <property type="entry name" value="CheY-like_superfamily"/>
</dbReference>
<evidence type="ECO:0000256" key="1">
    <source>
        <dbReference type="PROSITE-ProRule" id="PRU00169"/>
    </source>
</evidence>
<feature type="modified residue" description="4-aspartylphosphate" evidence="1">
    <location>
        <position position="82"/>
    </location>
</feature>
<name>A0A7W4W3G4_9GAMM</name>
<evidence type="ECO:0000313" key="4">
    <source>
        <dbReference type="Proteomes" id="UP000537130"/>
    </source>
</evidence>
<dbReference type="AlphaFoldDB" id="A0A7W4W3G4"/>
<dbReference type="InterPro" id="IPR001789">
    <property type="entry name" value="Sig_transdc_resp-reg_receiver"/>
</dbReference>
<organism evidence="3 4">
    <name type="scientific">Litorivivens lipolytica</name>
    <dbReference type="NCBI Taxonomy" id="1524264"/>
    <lineage>
        <taxon>Bacteria</taxon>
        <taxon>Pseudomonadati</taxon>
        <taxon>Pseudomonadota</taxon>
        <taxon>Gammaproteobacteria</taxon>
        <taxon>Litorivivens</taxon>
    </lineage>
</organism>
<protein>
    <submittedName>
        <fullName evidence="3">CheY-like chemotaxis protein</fullName>
    </submittedName>
</protein>
<comment type="caution">
    <text evidence="3">The sequence shown here is derived from an EMBL/GenBank/DDBJ whole genome shotgun (WGS) entry which is preliminary data.</text>
</comment>
<sequence>MAGNDALNLAGEESDLGSGHNGLEPWHLLVVDDDSEVHDVTRLALDGFEFAGRPLAIHSVYNGQEARDYMATHTNTAAILLDVVMESDTAGLDCVRYIRENLGNRFVRIVLRTGQPGQAPEYDVITHYDINDYKEKTELTRQKLFTCVYTSLSCYRDLVALEKNRRGLVRVIEASADLFRLSSLDDFAQGVLEQLSALMYLDQDLLVVRTSGLALESGEDTFQVVASTGKFEGLDCEEKLWSKHPDVRQRIDDTLATQSNRYGQDYVVALYTTQKNTQNVLYISGDKPIDVPDVSLVELFARNVAIAHEKLCLINSRD</sequence>
<dbReference type="RefSeq" id="WP_183409369.1">
    <property type="nucleotide sequence ID" value="NZ_JACHWY010000001.1"/>
</dbReference>
<dbReference type="GO" id="GO:0000160">
    <property type="term" value="P:phosphorelay signal transduction system"/>
    <property type="evidence" value="ECO:0007669"/>
    <property type="project" value="InterPro"/>
</dbReference>
<dbReference type="InterPro" id="IPR021800">
    <property type="entry name" value="DUF3369"/>
</dbReference>
<evidence type="ECO:0000313" key="3">
    <source>
        <dbReference type="EMBL" id="MBB3046689.1"/>
    </source>
</evidence>
<dbReference type="EMBL" id="JACHWY010000001">
    <property type="protein sequence ID" value="MBB3046689.1"/>
    <property type="molecule type" value="Genomic_DNA"/>
</dbReference>
<dbReference type="Gene3D" id="3.40.50.2300">
    <property type="match status" value="1"/>
</dbReference>
<reference evidence="3 4" key="1">
    <citation type="submission" date="2020-08" db="EMBL/GenBank/DDBJ databases">
        <title>Genomic Encyclopedia of Type Strains, Phase III (KMG-III): the genomes of soil and plant-associated and newly described type strains.</title>
        <authorList>
            <person name="Whitman W."/>
        </authorList>
    </citation>
    <scope>NUCLEOTIDE SEQUENCE [LARGE SCALE GENOMIC DNA]</scope>
    <source>
        <strain evidence="3 4">CECT 8654</strain>
    </source>
</reference>